<dbReference type="KEGG" id="rli:RLO149_c017230"/>
<dbReference type="InterPro" id="IPR001258">
    <property type="entry name" value="NHL_repeat"/>
</dbReference>
<sequence length="284" mass="30694">MSGTRHQIVVALGDTRYRVDRPFGAWPQTAGKVSDVVVLRDGRVLVLLRSDPYVDPVGPRVIVLSPEGDYLGAWGDLEIADAHLMTPTPDGRLFIVDRDMHEIILFSADGQRLGGIGTRGGPGAPFNHPTDVAFAPSGEFYVSDGYAGWHIHRFAADGTHLATWGAIGSGCGEFLEPHSLWCLPDGRVVVVDRCNNRLQVFDAEGVFLEEWTGFHRPVGIWGAAGGDVFVSDQVPSLHRISQNGTRLGRARPVLNGAHGIFGSPDGTIYLAEANPSRISRLTPL</sequence>
<evidence type="ECO:0000256" key="4">
    <source>
        <dbReference type="PROSITE-ProRule" id="PRU00504"/>
    </source>
</evidence>
<dbReference type="PANTHER" id="PTHR10680">
    <property type="entry name" value="PEPTIDYL-GLYCINE ALPHA-AMIDATING MONOOXYGENASE"/>
    <property type="match status" value="1"/>
</dbReference>
<evidence type="ECO:0000256" key="1">
    <source>
        <dbReference type="ARBA" id="ARBA00022729"/>
    </source>
</evidence>
<dbReference type="Gene3D" id="2.120.10.30">
    <property type="entry name" value="TolB, C-terminal domain"/>
    <property type="match status" value="1"/>
</dbReference>
<dbReference type="Proteomes" id="UP000001353">
    <property type="component" value="Chromosome"/>
</dbReference>
<dbReference type="HOGENOM" id="CLU_037899_0_1_5"/>
<keyword evidence="3" id="KW-0325">Glycoprotein</keyword>
<dbReference type="SUPFAM" id="SSF101898">
    <property type="entry name" value="NHL repeat"/>
    <property type="match status" value="1"/>
</dbReference>
<dbReference type="OrthoDB" id="195736at2"/>
<keyword evidence="1" id="KW-0732">Signal</keyword>
<dbReference type="AlphaFoldDB" id="F7ZHV5"/>
<keyword evidence="2" id="KW-0677">Repeat</keyword>
<evidence type="ECO:0008006" key="7">
    <source>
        <dbReference type="Google" id="ProtNLM"/>
    </source>
</evidence>
<dbReference type="PROSITE" id="PS51125">
    <property type="entry name" value="NHL"/>
    <property type="match status" value="1"/>
</dbReference>
<reference evidence="5 6" key="1">
    <citation type="journal article" date="2011" name="BMC Genomics">
        <title>Comparative genome analysis and genome-guided physiological analysis of Roseobacter litoralis.</title>
        <authorList>
            <person name="Kalhoefer D."/>
            <person name="Thole S."/>
            <person name="Voget S."/>
            <person name="Lehmann R."/>
            <person name="Liesegang H."/>
            <person name="Wollher A."/>
            <person name="Daniel R."/>
            <person name="Simon M."/>
            <person name="Brinkhoff T."/>
        </authorList>
    </citation>
    <scope>NUCLEOTIDE SEQUENCE [LARGE SCALE GENOMIC DNA]</scope>
    <source>
        <strain evidence="6">ATCC 49566 / DSM 6996 / JCM 21268 / NBRC 15278 / OCh 149</strain>
    </source>
</reference>
<name>F7ZHV5_ROSLO</name>
<accession>F7ZHV5</accession>
<feature type="repeat" description="NHL" evidence="4">
    <location>
        <begin position="165"/>
        <end position="204"/>
    </location>
</feature>
<protein>
    <recommendedName>
        <fullName evidence="7">Peptidase</fullName>
    </recommendedName>
</protein>
<dbReference type="InterPro" id="IPR011042">
    <property type="entry name" value="6-blade_b-propeller_TolB-like"/>
</dbReference>
<gene>
    <name evidence="5" type="ordered locus">RLO149_c017230</name>
</gene>
<dbReference type="RefSeq" id="WP_013961648.1">
    <property type="nucleotide sequence ID" value="NC_015730.1"/>
</dbReference>
<dbReference type="Pfam" id="PF01436">
    <property type="entry name" value="NHL"/>
    <property type="match status" value="1"/>
</dbReference>
<keyword evidence="6" id="KW-1185">Reference proteome</keyword>
<evidence type="ECO:0000313" key="6">
    <source>
        <dbReference type="Proteomes" id="UP000001353"/>
    </source>
</evidence>
<evidence type="ECO:0000256" key="3">
    <source>
        <dbReference type="ARBA" id="ARBA00023180"/>
    </source>
</evidence>
<organism evidence="5 6">
    <name type="scientific">Roseobacter litoralis (strain ATCC 49566 / DSM 6996 / JCM 21268 / NBRC 15278 / OCh 149)</name>
    <dbReference type="NCBI Taxonomy" id="391595"/>
    <lineage>
        <taxon>Bacteria</taxon>
        <taxon>Pseudomonadati</taxon>
        <taxon>Pseudomonadota</taxon>
        <taxon>Alphaproteobacteria</taxon>
        <taxon>Rhodobacterales</taxon>
        <taxon>Roseobacteraceae</taxon>
        <taxon>Roseobacter</taxon>
    </lineage>
</organism>
<evidence type="ECO:0000313" key="5">
    <source>
        <dbReference type="EMBL" id="AEI93715.1"/>
    </source>
</evidence>
<evidence type="ECO:0000256" key="2">
    <source>
        <dbReference type="ARBA" id="ARBA00022737"/>
    </source>
</evidence>
<dbReference type="eggNOG" id="COG3391">
    <property type="taxonomic scope" value="Bacteria"/>
</dbReference>
<dbReference type="STRING" id="391595.RLO149_c017230"/>
<proteinExistence type="predicted"/>
<dbReference type="EMBL" id="CP002623">
    <property type="protein sequence ID" value="AEI93715.1"/>
    <property type="molecule type" value="Genomic_DNA"/>
</dbReference>